<protein>
    <recommendedName>
        <fullName evidence="6">LIM zinc-binding domain-containing protein</fullName>
    </recommendedName>
</protein>
<evidence type="ECO:0000313" key="7">
    <source>
        <dbReference type="Ensembl" id="ENSCPBP00000009184.1"/>
    </source>
</evidence>
<feature type="region of interest" description="Disordered" evidence="5">
    <location>
        <begin position="490"/>
        <end position="537"/>
    </location>
</feature>
<dbReference type="AlphaFoldDB" id="A0A8C3H8Q0"/>
<dbReference type="SUPFAM" id="SSF57716">
    <property type="entry name" value="Glucocorticoid receptor-like (DNA-binding domain)"/>
    <property type="match status" value="2"/>
</dbReference>
<evidence type="ECO:0000256" key="4">
    <source>
        <dbReference type="PROSITE-ProRule" id="PRU00125"/>
    </source>
</evidence>
<feature type="region of interest" description="Disordered" evidence="5">
    <location>
        <begin position="84"/>
        <end position="111"/>
    </location>
</feature>
<feature type="compositionally biased region" description="Polar residues" evidence="5">
    <location>
        <begin position="214"/>
        <end position="225"/>
    </location>
</feature>
<dbReference type="PROSITE" id="PS00478">
    <property type="entry name" value="LIM_DOMAIN_1"/>
    <property type="match status" value="1"/>
</dbReference>
<organism evidence="7 8">
    <name type="scientific">Chrysemys picta bellii</name>
    <name type="common">Western painted turtle</name>
    <name type="synonym">Emys bellii</name>
    <dbReference type="NCBI Taxonomy" id="8478"/>
    <lineage>
        <taxon>Eukaryota</taxon>
        <taxon>Metazoa</taxon>
        <taxon>Chordata</taxon>
        <taxon>Craniata</taxon>
        <taxon>Vertebrata</taxon>
        <taxon>Euteleostomi</taxon>
        <taxon>Archelosauria</taxon>
        <taxon>Testudinata</taxon>
        <taxon>Testudines</taxon>
        <taxon>Cryptodira</taxon>
        <taxon>Durocryptodira</taxon>
        <taxon>Testudinoidea</taxon>
        <taxon>Emydidae</taxon>
        <taxon>Chrysemys</taxon>
    </lineage>
</organism>
<dbReference type="SMART" id="SM00132">
    <property type="entry name" value="LIM"/>
    <property type="match status" value="1"/>
</dbReference>
<evidence type="ECO:0000259" key="6">
    <source>
        <dbReference type="PROSITE" id="PS50023"/>
    </source>
</evidence>
<gene>
    <name evidence="7" type="primary">XIRP2</name>
</gene>
<evidence type="ECO:0000256" key="2">
    <source>
        <dbReference type="ARBA" id="ARBA00022833"/>
    </source>
</evidence>
<keyword evidence="8" id="KW-1185">Reference proteome</keyword>
<dbReference type="GeneTree" id="ENSGT00940000167474"/>
<dbReference type="Ensembl" id="ENSCPBT00000011018.1">
    <property type="protein sequence ID" value="ENSCPBP00000009184.1"/>
    <property type="gene ID" value="ENSCPBG00000007101.1"/>
</dbReference>
<accession>A0A8C3H8Q0</accession>
<feature type="compositionally biased region" description="Polar residues" evidence="5">
    <location>
        <begin position="93"/>
        <end position="102"/>
    </location>
</feature>
<reference evidence="7" key="1">
    <citation type="submission" date="2025-08" db="UniProtKB">
        <authorList>
            <consortium name="Ensembl"/>
        </authorList>
    </citation>
    <scope>IDENTIFICATION</scope>
</reference>
<feature type="compositionally biased region" description="Low complexity" evidence="5">
    <location>
        <begin position="524"/>
        <end position="535"/>
    </location>
</feature>
<dbReference type="GO" id="GO:0046872">
    <property type="term" value="F:metal ion binding"/>
    <property type="evidence" value="ECO:0007669"/>
    <property type="project" value="UniProtKB-KW"/>
</dbReference>
<dbReference type="InterPro" id="IPR001781">
    <property type="entry name" value="Znf_LIM"/>
</dbReference>
<dbReference type="Pfam" id="PF00412">
    <property type="entry name" value="LIM"/>
    <property type="match status" value="1"/>
</dbReference>
<proteinExistence type="predicted"/>
<feature type="compositionally biased region" description="Low complexity" evidence="5">
    <location>
        <begin position="199"/>
        <end position="208"/>
    </location>
</feature>
<name>A0A8C3H8Q0_CHRPI</name>
<keyword evidence="2 4" id="KW-0862">Zinc</keyword>
<evidence type="ECO:0000256" key="3">
    <source>
        <dbReference type="ARBA" id="ARBA00023038"/>
    </source>
</evidence>
<feature type="region of interest" description="Disordered" evidence="5">
    <location>
        <begin position="199"/>
        <end position="249"/>
    </location>
</feature>
<sequence length="878" mass="99067">MEKAPRASEGAEVAKEEPRDGRRRLERFPIPWEELRSRFEAPSGAAAGVRQEVEIERSLYSPTFKNQPGSHSIISVKDSDAKGGKTFFDKMSSENGQNNSSEAIAGCHKPVSGFSEENTNWSDSVPLDFQDSVSLKERMAMYQAAVSKVERSSSCANAIEESETCTVPGGLASVKKQFEKWETGQHQYEHKSVQEVTRSSQLTVSSSSREAEQNEVTSKGTQLEAFQTEEVSHVEQSTHQTSKASNFTQHIDETVVNETMNEEIPKISTQFLKQHFEKTAQEKALLSDRETATPAKHTKKLQLQEKETCILCQKKVYPMECLVVDKQIFHKSCFRCHHCGSKLSLGNYASLHGQSYCKPHFKQLFKSKGNYDEGFGHKQHKELWSSKDQTSSVGNVHAEEVNPSNETTIISKLNTEIEPDLHSDIQYVHSETLDDNLKRSTERGKLKITWPPSTDHVMFPQKTFSVEEEVKMNKPKWPPEGFAQEASRTYTNTPLGNKNEPQLENTQSDLREKEEQKKDDIVDSQQNQQSSFSSMSEREEVINFNVAKITEVGSKEIDEKNENVEDKMNETEGSENREDSGKEHNVVVQSAEKERDEKINESDGVEALQVTNINKETVQDNHKEFNMSNNNNNNNNYTTFSHLNICRQETSLSVIPNPVKKLSHANHTMFEYAFEKLENQPRNAELLGIPEFQESSSSDVVNIALEKQNSKDKVTSDSLVQINTNATCQKSCTSNVLVLKETTNTAFPFDTKLLSIGEKSKNDNSLNTALCDNVKTPSFPEKDDMFLDLGLLDSVDITKNASSPYSKEHWNSDMELHDINICQEGEITEVSANGTSTSLDLLSSRYIAVPPSQGDKVQSDYLTVEEQIKRNRCYNDYE</sequence>
<keyword evidence="3 4" id="KW-0440">LIM domain</keyword>
<evidence type="ECO:0000256" key="5">
    <source>
        <dbReference type="SAM" id="MobiDB-lite"/>
    </source>
</evidence>
<evidence type="ECO:0000313" key="8">
    <source>
        <dbReference type="Proteomes" id="UP000694380"/>
    </source>
</evidence>
<feature type="compositionally biased region" description="Polar residues" evidence="5">
    <location>
        <begin position="490"/>
        <end position="508"/>
    </location>
</feature>
<dbReference type="Proteomes" id="UP000694380">
    <property type="component" value="Unplaced"/>
</dbReference>
<dbReference type="CDD" id="cd09442">
    <property type="entry name" value="LIM_Eplin_like"/>
    <property type="match status" value="1"/>
</dbReference>
<dbReference type="PANTHER" id="PTHR24206">
    <property type="entry name" value="OS06G0237300 PROTEIN"/>
    <property type="match status" value="1"/>
</dbReference>
<feature type="compositionally biased region" description="Polar residues" evidence="5">
    <location>
        <begin position="234"/>
        <end position="249"/>
    </location>
</feature>
<dbReference type="OMA" id="VQKNHKE"/>
<feature type="compositionally biased region" description="Basic and acidic residues" evidence="5">
    <location>
        <begin position="509"/>
        <end position="521"/>
    </location>
</feature>
<feature type="region of interest" description="Disordered" evidence="5">
    <location>
        <begin position="557"/>
        <end position="585"/>
    </location>
</feature>
<dbReference type="Gene3D" id="2.10.110.10">
    <property type="entry name" value="Cysteine Rich Protein"/>
    <property type="match status" value="1"/>
</dbReference>
<feature type="region of interest" description="Disordered" evidence="5">
    <location>
        <begin position="1"/>
        <end position="28"/>
    </location>
</feature>
<dbReference type="FunFam" id="2.10.110.10:FF:000002">
    <property type="entry name" value="LIM domain and actin-binding 1"/>
    <property type="match status" value="1"/>
</dbReference>
<evidence type="ECO:0000256" key="1">
    <source>
        <dbReference type="ARBA" id="ARBA00022723"/>
    </source>
</evidence>
<keyword evidence="1 4" id="KW-0479">Metal-binding</keyword>
<reference evidence="7" key="2">
    <citation type="submission" date="2025-09" db="UniProtKB">
        <authorList>
            <consortium name="Ensembl"/>
        </authorList>
    </citation>
    <scope>IDENTIFICATION</scope>
</reference>
<dbReference type="PROSITE" id="PS50023">
    <property type="entry name" value="LIM_DOMAIN_2"/>
    <property type="match status" value="1"/>
</dbReference>
<feature type="domain" description="LIM zinc-binding" evidence="6">
    <location>
        <begin position="307"/>
        <end position="367"/>
    </location>
</feature>